<keyword evidence="1" id="KW-0812">Transmembrane</keyword>
<evidence type="ECO:0000313" key="3">
    <source>
        <dbReference type="EMBL" id="ESK90248.1"/>
    </source>
</evidence>
<feature type="transmembrane region" description="Helical" evidence="1">
    <location>
        <begin position="156"/>
        <end position="181"/>
    </location>
</feature>
<feature type="transmembrane region" description="Helical" evidence="1">
    <location>
        <begin position="55"/>
        <end position="73"/>
    </location>
</feature>
<sequence length="305" mass="34611">MQRGRHEAQLLSPTPTATTASNYSSLALLIWDLGSSFSVEYRLIWKGPWTRSTGLYLWCRYYPIIVQTVYAVFMRPRSSGILDIRTCHNMQVYRVINSLIALLIFQSVLFYRIYILYGRSRRMLYFLICTQTLCVAAQAPTAFISMYYINYSHGCAGQTVVCAAVIFICGTATTLLVALTLSVRKLARALSSGWTSQPLLIRTMIRDNVLIPIYMSATFIPGATYGLRLGFRDIIVWETGFIFFNLALSLFVCRMIIHVKEAERKSNRTLENVTSTEADFTDFTAAYTTDTAFTINTIEDNVPKK</sequence>
<keyword evidence="4" id="KW-1185">Reference proteome</keyword>
<dbReference type="Pfam" id="PF20151">
    <property type="entry name" value="DUF6533"/>
    <property type="match status" value="1"/>
</dbReference>
<organism evidence="3 4">
    <name type="scientific">Moniliophthora roreri (strain MCA 2997)</name>
    <name type="common">Cocoa frosty pod rot fungus</name>
    <name type="synonym">Crinipellis roreri</name>
    <dbReference type="NCBI Taxonomy" id="1381753"/>
    <lineage>
        <taxon>Eukaryota</taxon>
        <taxon>Fungi</taxon>
        <taxon>Dikarya</taxon>
        <taxon>Basidiomycota</taxon>
        <taxon>Agaricomycotina</taxon>
        <taxon>Agaricomycetes</taxon>
        <taxon>Agaricomycetidae</taxon>
        <taxon>Agaricales</taxon>
        <taxon>Marasmiineae</taxon>
        <taxon>Marasmiaceae</taxon>
        <taxon>Moniliophthora</taxon>
    </lineage>
</organism>
<proteinExistence type="predicted"/>
<evidence type="ECO:0000259" key="2">
    <source>
        <dbReference type="Pfam" id="PF20151"/>
    </source>
</evidence>
<dbReference type="Proteomes" id="UP000017559">
    <property type="component" value="Unassembled WGS sequence"/>
</dbReference>
<feature type="transmembrane region" description="Helical" evidence="1">
    <location>
        <begin position="209"/>
        <end position="228"/>
    </location>
</feature>
<dbReference type="EMBL" id="AWSO01000462">
    <property type="protein sequence ID" value="ESK90248.1"/>
    <property type="molecule type" value="Genomic_DNA"/>
</dbReference>
<dbReference type="AlphaFoldDB" id="V2WTT5"/>
<feature type="transmembrane region" description="Helical" evidence="1">
    <location>
        <begin position="234"/>
        <end position="257"/>
    </location>
</feature>
<name>V2WTT5_MONRO</name>
<keyword evidence="1" id="KW-0472">Membrane</keyword>
<feature type="transmembrane region" description="Helical" evidence="1">
    <location>
        <begin position="93"/>
        <end position="111"/>
    </location>
</feature>
<protein>
    <recommendedName>
        <fullName evidence="2">DUF6533 domain-containing protein</fullName>
    </recommendedName>
</protein>
<keyword evidence="1" id="KW-1133">Transmembrane helix</keyword>
<dbReference type="InterPro" id="IPR045340">
    <property type="entry name" value="DUF6533"/>
</dbReference>
<evidence type="ECO:0000256" key="1">
    <source>
        <dbReference type="SAM" id="Phobius"/>
    </source>
</evidence>
<comment type="caution">
    <text evidence="3">The sequence shown here is derived from an EMBL/GenBank/DDBJ whole genome shotgun (WGS) entry which is preliminary data.</text>
</comment>
<gene>
    <name evidence="3" type="ORF">Moror_7702</name>
</gene>
<dbReference type="OrthoDB" id="3048975at2759"/>
<dbReference type="KEGG" id="mrr:Moror_7702"/>
<feature type="transmembrane region" description="Helical" evidence="1">
    <location>
        <begin position="123"/>
        <end position="150"/>
    </location>
</feature>
<evidence type="ECO:0000313" key="4">
    <source>
        <dbReference type="Proteomes" id="UP000017559"/>
    </source>
</evidence>
<dbReference type="HOGENOM" id="CLU_912438_0_0_1"/>
<feature type="domain" description="DUF6533" evidence="2">
    <location>
        <begin position="24"/>
        <end position="65"/>
    </location>
</feature>
<accession>V2WTT5</accession>
<reference evidence="3 4" key="1">
    <citation type="journal article" date="2014" name="BMC Genomics">
        <title>Genome and secretome analysis of the hemibiotrophic fungal pathogen, Moniliophthora roreri, which causes frosty pod rot disease of cacao: mechanisms of the biotrophic and necrotrophic phases.</title>
        <authorList>
            <person name="Meinhardt L.W."/>
            <person name="Costa G.G.L."/>
            <person name="Thomazella D.P.T."/>
            <person name="Teixeira P.J.P.L."/>
            <person name="Carazzolle M.F."/>
            <person name="Schuster S.C."/>
            <person name="Carlson J.E."/>
            <person name="Guiltinan M.J."/>
            <person name="Mieczkowski P."/>
            <person name="Farmer A."/>
            <person name="Ramaraj T."/>
            <person name="Crozier J."/>
            <person name="Davis R.E."/>
            <person name="Shao J."/>
            <person name="Melnick R.L."/>
            <person name="Pereira G.A.G."/>
            <person name="Bailey B.A."/>
        </authorList>
    </citation>
    <scope>NUCLEOTIDE SEQUENCE [LARGE SCALE GENOMIC DNA]</scope>
    <source>
        <strain evidence="3 4">MCA 2997</strain>
    </source>
</reference>